<dbReference type="PANTHER" id="PTHR30462:SF2">
    <property type="entry name" value="INTERMEMBRANE TRANSPORT PROTEIN PQIB"/>
    <property type="match status" value="1"/>
</dbReference>
<dbReference type="InterPro" id="IPR051800">
    <property type="entry name" value="PqiA-PqiB_transport"/>
</dbReference>
<evidence type="ECO:0000313" key="9">
    <source>
        <dbReference type="EMBL" id="EAR30556.1"/>
    </source>
</evidence>
<evidence type="ECO:0000256" key="6">
    <source>
        <dbReference type="ARBA" id="ARBA00023136"/>
    </source>
</evidence>
<keyword evidence="10" id="KW-1185">Reference proteome</keyword>
<dbReference type="NCBIfam" id="NF008070">
    <property type="entry name" value="PRK10807.1"/>
    <property type="match status" value="1"/>
</dbReference>
<dbReference type="eggNOG" id="COG3008">
    <property type="taxonomic scope" value="Bacteria"/>
</dbReference>
<evidence type="ECO:0000256" key="1">
    <source>
        <dbReference type="ARBA" id="ARBA00004533"/>
    </source>
</evidence>
<feature type="transmembrane region" description="Helical" evidence="7">
    <location>
        <begin position="12"/>
        <end position="32"/>
    </location>
</feature>
<feature type="domain" description="Mce/MlaD" evidence="8">
    <location>
        <begin position="155"/>
        <end position="217"/>
    </location>
</feature>
<evidence type="ECO:0000256" key="4">
    <source>
        <dbReference type="ARBA" id="ARBA00022692"/>
    </source>
</evidence>
<proteinExistence type="predicted"/>
<protein>
    <submittedName>
        <fullName evidence="9">Putative paraquat-inducible protein B</fullName>
    </submittedName>
</protein>
<reference evidence="9 10" key="1">
    <citation type="submission" date="2006-02" db="EMBL/GenBank/DDBJ databases">
        <authorList>
            <person name="Moran M.A."/>
            <person name="Kjelleberg S."/>
            <person name="Egan S."/>
            <person name="Saunders N."/>
            <person name="Thomas T."/>
            <person name="Ferriera S."/>
            <person name="Johnson J."/>
            <person name="Kravitz S."/>
            <person name="Halpern A."/>
            <person name="Remington K."/>
            <person name="Beeson K."/>
            <person name="Tran B."/>
            <person name="Rogers Y.-H."/>
            <person name="Friedman R."/>
            <person name="Venter J.C."/>
        </authorList>
    </citation>
    <scope>NUCLEOTIDE SEQUENCE [LARGE SCALE GENOMIC DNA]</scope>
    <source>
        <strain evidence="9 10">D2</strain>
    </source>
</reference>
<dbReference type="eggNOG" id="COG1463">
    <property type="taxonomic scope" value="Bacteria"/>
</dbReference>
<evidence type="ECO:0000313" key="10">
    <source>
        <dbReference type="Proteomes" id="UP000006201"/>
    </source>
</evidence>
<keyword evidence="6 7" id="KW-0472">Membrane</keyword>
<evidence type="ECO:0000256" key="2">
    <source>
        <dbReference type="ARBA" id="ARBA00022475"/>
    </source>
</evidence>
<dbReference type="RefSeq" id="WP_009836854.1">
    <property type="nucleotide sequence ID" value="NZ_AAOH01000001.1"/>
</dbReference>
<dbReference type="InterPro" id="IPR003399">
    <property type="entry name" value="Mce/MlaD"/>
</dbReference>
<dbReference type="Proteomes" id="UP000006201">
    <property type="component" value="Unassembled WGS sequence"/>
</dbReference>
<keyword evidence="3" id="KW-0997">Cell inner membrane</keyword>
<dbReference type="Pfam" id="PF02470">
    <property type="entry name" value="MlaD"/>
    <property type="match status" value="3"/>
</dbReference>
<name>A4C4S4_9GAMM</name>
<keyword evidence="5 7" id="KW-1133">Transmembrane helix</keyword>
<comment type="subcellular location">
    <subcellularLocation>
        <location evidence="1">Cell inner membrane</location>
    </subcellularLocation>
</comment>
<dbReference type="STRING" id="87626.PTD2_03266"/>
<evidence type="ECO:0000256" key="3">
    <source>
        <dbReference type="ARBA" id="ARBA00022519"/>
    </source>
</evidence>
<keyword evidence="2" id="KW-1003">Cell membrane</keyword>
<dbReference type="AlphaFoldDB" id="A4C4S4"/>
<comment type="caution">
    <text evidence="9">The sequence shown here is derived from an EMBL/GenBank/DDBJ whole genome shotgun (WGS) entry which is preliminary data.</text>
</comment>
<dbReference type="OrthoDB" id="9806984at2"/>
<organism evidence="9 10">
    <name type="scientific">Pseudoalteromonas tunicata D2</name>
    <dbReference type="NCBI Taxonomy" id="87626"/>
    <lineage>
        <taxon>Bacteria</taxon>
        <taxon>Pseudomonadati</taxon>
        <taxon>Pseudomonadota</taxon>
        <taxon>Gammaproteobacteria</taxon>
        <taxon>Alteromonadales</taxon>
        <taxon>Pseudoalteromonadaceae</taxon>
        <taxon>Pseudoalteromonas</taxon>
    </lineage>
</organism>
<feature type="domain" description="Mce/MlaD" evidence="8">
    <location>
        <begin position="284"/>
        <end position="389"/>
    </location>
</feature>
<sequence>MSSPAEIKQKNKLSLIWFLPIMSLLVACWMLYKYQMEQGEVIYIKMPSAEGIINGKTEIKVRSVKIGIISHTRLSDDQKSVIARAEIDNHYVHLLTQDAKLWVVKPRIDETGITGMTTLLSGVYIEFLPGTDKDTIHQFQLLTDPPLIPNDIEGGRVKLLSRDAEVIDVGTGVFYKGFKVGQVETATFDWQEQTMRYGLFIQAPYQNLITLNSVFWVHSGIEVDLNADGISIKTGSLSKILKGGISFTVPEREKPGEIAQDGHIFSLSDDYKTALEQRYYEHDYYVIEFEQSIRGLRVGAPVEYRGTRVGTVVEAPAILVVDGKPAHFMSDNTAVPVMIKIEYRRLYHEAKVAKEFWQSNSQKWIDNGLRASLKPGNLLTGAVYVDLDFYPDAEQKQPKMLANYRVFPSISSGFSVLTNQLSEVMAKINKLDVEKTLVQLNSTVAEYEKLAADLRVFVNQSKTQQIPAELSQSLDKITSSMSQFDRTMKQFAKTMADYQQGSPVYHDMNRAVEEMKKLAEQLQPLGKSLNEQPNMLIFDKKTIEDLQPRSKQND</sequence>
<dbReference type="HOGENOM" id="CLU_018765_3_1_6"/>
<dbReference type="GO" id="GO:0005886">
    <property type="term" value="C:plasma membrane"/>
    <property type="evidence" value="ECO:0007669"/>
    <property type="project" value="UniProtKB-SubCell"/>
</dbReference>
<feature type="domain" description="Mce/MlaD" evidence="8">
    <location>
        <begin position="39"/>
        <end position="130"/>
    </location>
</feature>
<dbReference type="EMBL" id="AAOH01000001">
    <property type="protein sequence ID" value="EAR30556.1"/>
    <property type="molecule type" value="Genomic_DNA"/>
</dbReference>
<evidence type="ECO:0000259" key="8">
    <source>
        <dbReference type="Pfam" id="PF02470"/>
    </source>
</evidence>
<dbReference type="PANTHER" id="PTHR30462">
    <property type="entry name" value="INTERMEMBRANE TRANSPORT PROTEIN PQIB-RELATED"/>
    <property type="match status" value="1"/>
</dbReference>
<evidence type="ECO:0000256" key="5">
    <source>
        <dbReference type="ARBA" id="ARBA00022989"/>
    </source>
</evidence>
<evidence type="ECO:0000256" key="7">
    <source>
        <dbReference type="SAM" id="Phobius"/>
    </source>
</evidence>
<gene>
    <name evidence="9" type="ORF">PTD2_03266</name>
</gene>
<keyword evidence="4 7" id="KW-0812">Transmembrane</keyword>
<accession>A4C4S4</accession>